<sequence length="702" mass="69486">MGSDLPTGKYTPPLIGAWWPEPPTALRTGAAHWRAQQQQQEHYGQDLHSEWTNLAARNQGHTVDDLVSRFQQGEKYHFDLAEKYKAKADAFEKGADAIDSLREGLRGIADDYNQRIANVENSKEPAPTKAAEIEKLIAEANGFAAYKSAAAVAAITDAMQKILASEGLSMSPQEFLKSQGVGPATNAPNPKGATDGGSALGSQGNGAGASTGSTGSGGTGNALGGRGKGSVAGVGSTGTGGHVGGSNLGGQGEGSGLGGSSTPTAAPTGVGGHIPASPGIGAPSPAGLSPAAGLGGLSPNQLGNSFAQGMMTSQPAAAGAHDLSQGLANAAGSAAAPPPQAPVAPSVSAPAMGATGVESAAVEHASGAEASAGSGAPVASTGGAMPVAAAMPVSSPMAPPTGAPASPAGPLPAYGSDLRPPVVAPPSVSAPTAPVSGAPVAPSPSTSPSAGSPMMSTVQRGAAASQAGASAASPAGASALAATTGAVAGDVSSRAAEQQRLQRLVDAVARQAPGLSWAAGLRDDGTTLLVSNIGCGWIPPNVKIPIGVNRLLEPALRRADASVVDLLGVVTAAAVHKQNGFIAKPGPDDPALTGDRVARAGPEVDELGPALVEAVRRRDGLPRIAQTLAQAATRGTGVTDNEIDVLHHEQQVAYQKAQEDPLDLSVAADWMLLAAIDALIAGHESLAHYHVAWYEAVSAKTR</sequence>
<evidence type="ECO:0000313" key="5">
    <source>
        <dbReference type="Proteomes" id="UP000241595"/>
    </source>
</evidence>
<dbReference type="EMBL" id="FTRV01000013">
    <property type="protein sequence ID" value="SPM29830.1"/>
    <property type="molecule type" value="Genomic_DNA"/>
</dbReference>
<reference evidence="4 5" key="1">
    <citation type="submission" date="2017-01" db="EMBL/GenBank/DDBJ databases">
        <authorList>
            <consortium name="Urmite Genomes"/>
        </authorList>
    </citation>
    <scope>NUCLEOTIDE SEQUENCE [LARGE SCALE GENOMIC DNA]</scope>
    <source>
        <strain evidence="4 5">AB308</strain>
    </source>
</reference>
<dbReference type="OrthoDB" id="4764211at2"/>
<feature type="compositionally biased region" description="Low complexity" evidence="1">
    <location>
        <begin position="274"/>
        <end position="292"/>
    </location>
</feature>
<feature type="compositionally biased region" description="Pro residues" evidence="1">
    <location>
        <begin position="397"/>
        <end position="410"/>
    </location>
</feature>
<feature type="domain" description="DUF5631" evidence="2">
    <location>
        <begin position="604"/>
        <end position="697"/>
    </location>
</feature>
<feature type="region of interest" description="Disordered" evidence="1">
    <location>
        <begin position="329"/>
        <end position="350"/>
    </location>
</feature>
<feature type="domain" description="DUF5632" evidence="3">
    <location>
        <begin position="496"/>
        <end position="577"/>
    </location>
</feature>
<gene>
    <name evidence="4" type="ORF">MTAB308_3325</name>
</gene>
<dbReference type="Pfam" id="PF18645">
    <property type="entry name" value="DUF5631"/>
    <property type="match status" value="1"/>
</dbReference>
<keyword evidence="5" id="KW-1185">Reference proteome</keyword>
<evidence type="ECO:0000259" key="2">
    <source>
        <dbReference type="Pfam" id="PF18645"/>
    </source>
</evidence>
<dbReference type="InterPro" id="IPR040604">
    <property type="entry name" value="DUF5632"/>
</dbReference>
<organism evidence="4 5">
    <name type="scientific">Mycobacterium terramassiliense</name>
    <dbReference type="NCBI Taxonomy" id="1841859"/>
    <lineage>
        <taxon>Bacteria</taxon>
        <taxon>Bacillati</taxon>
        <taxon>Actinomycetota</taxon>
        <taxon>Actinomycetes</taxon>
        <taxon>Mycobacteriales</taxon>
        <taxon>Mycobacteriaceae</taxon>
        <taxon>Mycobacterium</taxon>
    </lineage>
</organism>
<feature type="region of interest" description="Disordered" evidence="1">
    <location>
        <begin position="176"/>
        <end position="295"/>
    </location>
</feature>
<evidence type="ECO:0000256" key="1">
    <source>
        <dbReference type="SAM" id="MobiDB-lite"/>
    </source>
</evidence>
<accession>A0A2U3NED3</accession>
<feature type="region of interest" description="Disordered" evidence="1">
    <location>
        <begin position="395"/>
        <end position="461"/>
    </location>
</feature>
<evidence type="ECO:0000313" key="4">
    <source>
        <dbReference type="EMBL" id="SPM29830.1"/>
    </source>
</evidence>
<protein>
    <submittedName>
        <fullName evidence="4">Tat (Twin-arginine translocation) pathway signal sequence containing protein</fullName>
    </submittedName>
</protein>
<dbReference type="AlphaFoldDB" id="A0A2U3NED3"/>
<feature type="compositionally biased region" description="Gly residues" evidence="1">
    <location>
        <begin position="194"/>
        <end position="259"/>
    </location>
</feature>
<dbReference type="InterPro" id="IPR040833">
    <property type="entry name" value="DUF5631"/>
</dbReference>
<feature type="compositionally biased region" description="Low complexity" evidence="1">
    <location>
        <begin position="425"/>
        <end position="453"/>
    </location>
</feature>
<evidence type="ECO:0000259" key="3">
    <source>
        <dbReference type="Pfam" id="PF18646"/>
    </source>
</evidence>
<dbReference type="STRING" id="1841859.GCA_900157385_03325"/>
<dbReference type="Pfam" id="PF18646">
    <property type="entry name" value="DUF5632"/>
    <property type="match status" value="1"/>
</dbReference>
<name>A0A2U3NED3_9MYCO</name>
<proteinExistence type="predicted"/>
<dbReference type="Proteomes" id="UP000241595">
    <property type="component" value="Unassembled WGS sequence"/>
</dbReference>